<gene>
    <name evidence="1" type="ORF">CJOHNSTONI_LOCUS1221</name>
</gene>
<dbReference type="AlphaFoldDB" id="A0A8J2LPS8"/>
<accession>A0A8J2LPS8</accession>
<evidence type="ECO:0000313" key="2">
    <source>
        <dbReference type="Proteomes" id="UP000746747"/>
    </source>
</evidence>
<name>A0A8J2LPS8_9BILA</name>
<proteinExistence type="predicted"/>
<dbReference type="EMBL" id="CAKAEH010000358">
    <property type="protein sequence ID" value="CAG9530768.1"/>
    <property type="molecule type" value="Genomic_DNA"/>
</dbReference>
<comment type="caution">
    <text evidence="1">The sequence shown here is derived from an EMBL/GenBank/DDBJ whole genome shotgun (WGS) entry which is preliminary data.</text>
</comment>
<keyword evidence="2" id="KW-1185">Reference proteome</keyword>
<evidence type="ECO:0000313" key="1">
    <source>
        <dbReference type="EMBL" id="CAG9530768.1"/>
    </source>
</evidence>
<dbReference type="OrthoDB" id="2985014at2759"/>
<organism evidence="1 2">
    <name type="scientific">Cercopithifilaria johnstoni</name>
    <dbReference type="NCBI Taxonomy" id="2874296"/>
    <lineage>
        <taxon>Eukaryota</taxon>
        <taxon>Metazoa</taxon>
        <taxon>Ecdysozoa</taxon>
        <taxon>Nematoda</taxon>
        <taxon>Chromadorea</taxon>
        <taxon>Rhabditida</taxon>
        <taxon>Spirurina</taxon>
        <taxon>Spiruromorpha</taxon>
        <taxon>Filarioidea</taxon>
        <taxon>Onchocercidae</taxon>
        <taxon>Cercopithifilaria</taxon>
    </lineage>
</organism>
<protein>
    <submittedName>
        <fullName evidence="1">Uncharacterized protein</fullName>
    </submittedName>
</protein>
<reference evidence="1" key="1">
    <citation type="submission" date="2021-09" db="EMBL/GenBank/DDBJ databases">
        <authorList>
            <consortium name="Pathogen Informatics"/>
        </authorList>
    </citation>
    <scope>NUCLEOTIDE SEQUENCE</scope>
</reference>
<sequence length="112" mass="12358">MQQDTVKPPFACFGGEALFLCCLSLINEPSAAVTTLIFAAECSGFVFNVNHFDIAPRYTPILMMGFSNGISALAGISGFILEHFVAEKGEHQQWAKEKEPQQSMEDIVRRLC</sequence>
<dbReference type="Proteomes" id="UP000746747">
    <property type="component" value="Unassembled WGS sequence"/>
</dbReference>